<dbReference type="AlphaFoldDB" id="E8QZZ9"/>
<dbReference type="HOGENOM" id="CLU_582377_0_0_0"/>
<dbReference type="KEGG" id="ipa:Isop_3719"/>
<evidence type="ECO:0000256" key="2">
    <source>
        <dbReference type="SAM" id="Phobius"/>
    </source>
</evidence>
<dbReference type="eggNOG" id="COG3118">
    <property type="taxonomic scope" value="Bacteria"/>
</dbReference>
<dbReference type="OrthoDB" id="272955at2"/>
<evidence type="ECO:0000313" key="4">
    <source>
        <dbReference type="Proteomes" id="UP000008631"/>
    </source>
</evidence>
<gene>
    <name evidence="3" type="ordered locus">Isop_3719</name>
</gene>
<keyword evidence="2" id="KW-0812">Transmembrane</keyword>
<feature type="transmembrane region" description="Helical" evidence="2">
    <location>
        <begin position="41"/>
        <end position="62"/>
    </location>
</feature>
<keyword evidence="2" id="KW-0472">Membrane</keyword>
<sequence length="469" mass="52786">MARKRTTGKSMERAAWARGRRTPTTPRRAGWTSAIIHRRRWIAAAVLPTLAVLLMMLVVGRWEGSTANDLTERPTTARQLVALAQRDLAEGAATRAERHLINAVQRDSRNLDAWRLRLEILRAEDRLAEAHAWGFQALQALPTRDHGPLLRALTLALLTEPPDDQARAVLERWSAADPNDVNAQAALLRRIGINPRKEDPHVAQRLSMLESLVRREPASLLARIAQVEALLDTGEIEAARQALENWPQPLRGADWWRLQGRFQQDHQRNPADLQQAIALFRMALSQRPHDAATRFRLARALAARGQPEEARREADSASLIRERLDPQRLGPQLARDLAPNRLNDPQAAARVETLARQVGLNDLADAWHIWREHLSGTSSASRPSRTSKNQAISVHQPFVDISPDNPRTDQAKPRRHVIPSLHPRSRALTAIGHPAGRRQSGRRTRSHRGERRSLHHDQSVGGRLRVGRD</sequence>
<keyword evidence="2" id="KW-1133">Transmembrane helix</keyword>
<dbReference type="InterPro" id="IPR011990">
    <property type="entry name" value="TPR-like_helical_dom_sf"/>
</dbReference>
<proteinExistence type="predicted"/>
<feature type="region of interest" description="Disordered" evidence="1">
    <location>
        <begin position="375"/>
        <end position="469"/>
    </location>
</feature>
<feature type="compositionally biased region" description="Low complexity" evidence="1">
    <location>
        <begin position="13"/>
        <end position="27"/>
    </location>
</feature>
<reference evidence="3 4" key="2">
    <citation type="journal article" date="2011" name="Stand. Genomic Sci.">
        <title>Complete genome sequence of Isosphaera pallida type strain (IS1B).</title>
        <authorList>
            <consortium name="US DOE Joint Genome Institute (JGI-PGF)"/>
            <person name="Goker M."/>
            <person name="Cleland D."/>
            <person name="Saunders E."/>
            <person name="Lapidus A."/>
            <person name="Nolan M."/>
            <person name="Lucas S."/>
            <person name="Hammon N."/>
            <person name="Deshpande S."/>
            <person name="Cheng J.F."/>
            <person name="Tapia R."/>
            <person name="Han C."/>
            <person name="Goodwin L."/>
            <person name="Pitluck S."/>
            <person name="Liolios K."/>
            <person name="Pagani I."/>
            <person name="Ivanova N."/>
            <person name="Mavromatis K."/>
            <person name="Pati A."/>
            <person name="Chen A."/>
            <person name="Palaniappan K."/>
            <person name="Land M."/>
            <person name="Hauser L."/>
            <person name="Chang Y.J."/>
            <person name="Jeffries C.D."/>
            <person name="Detter J.C."/>
            <person name="Beck B."/>
            <person name="Woyke T."/>
            <person name="Bristow J."/>
            <person name="Eisen J.A."/>
            <person name="Markowitz V."/>
            <person name="Hugenholtz P."/>
            <person name="Kyrpides N.C."/>
            <person name="Klenk H.P."/>
        </authorList>
    </citation>
    <scope>NUCLEOTIDE SEQUENCE [LARGE SCALE GENOMIC DNA]</scope>
    <source>
        <strain evidence="4">ATCC 43644 / DSM 9630 / IS1B</strain>
    </source>
</reference>
<dbReference type="Gene3D" id="1.25.40.10">
    <property type="entry name" value="Tetratricopeptide repeat domain"/>
    <property type="match status" value="2"/>
</dbReference>
<keyword evidence="4" id="KW-1185">Reference proteome</keyword>
<protein>
    <submittedName>
        <fullName evidence="3">Uncharacterized protein</fullName>
    </submittedName>
</protein>
<evidence type="ECO:0000256" key="1">
    <source>
        <dbReference type="SAM" id="MobiDB-lite"/>
    </source>
</evidence>
<evidence type="ECO:0000313" key="3">
    <source>
        <dbReference type="EMBL" id="ADV64275.1"/>
    </source>
</evidence>
<reference key="1">
    <citation type="submission" date="2010-11" db="EMBL/GenBank/DDBJ databases">
        <title>The complete sequence of chromosome of Isophaera pallida ATCC 43644.</title>
        <authorList>
            <consortium name="US DOE Joint Genome Institute (JGI-PGF)"/>
            <person name="Lucas S."/>
            <person name="Copeland A."/>
            <person name="Lapidus A."/>
            <person name="Bruce D."/>
            <person name="Goodwin L."/>
            <person name="Pitluck S."/>
            <person name="Kyrpides N."/>
            <person name="Mavromatis K."/>
            <person name="Pagani I."/>
            <person name="Ivanova N."/>
            <person name="Saunders E."/>
            <person name="Brettin T."/>
            <person name="Detter J.C."/>
            <person name="Han C."/>
            <person name="Tapia R."/>
            <person name="Land M."/>
            <person name="Hauser L."/>
            <person name="Markowitz V."/>
            <person name="Cheng J.-F."/>
            <person name="Hugenholtz P."/>
            <person name="Woyke T."/>
            <person name="Wu D."/>
            <person name="Eisen J.A."/>
        </authorList>
    </citation>
    <scope>NUCLEOTIDE SEQUENCE</scope>
    <source>
        <strain>ATCC 43644</strain>
    </source>
</reference>
<dbReference type="RefSeq" id="WP_013566563.1">
    <property type="nucleotide sequence ID" value="NC_014962.1"/>
</dbReference>
<dbReference type="InParanoid" id="E8QZZ9"/>
<feature type="compositionally biased region" description="Basic residues" evidence="1">
    <location>
        <begin position="435"/>
        <end position="450"/>
    </location>
</feature>
<accession>E8QZZ9</accession>
<dbReference type="Pfam" id="PF14559">
    <property type="entry name" value="TPR_19"/>
    <property type="match status" value="1"/>
</dbReference>
<organism evidence="3 4">
    <name type="scientific">Isosphaera pallida (strain ATCC 43644 / DSM 9630 / IS1B)</name>
    <dbReference type="NCBI Taxonomy" id="575540"/>
    <lineage>
        <taxon>Bacteria</taxon>
        <taxon>Pseudomonadati</taxon>
        <taxon>Planctomycetota</taxon>
        <taxon>Planctomycetia</taxon>
        <taxon>Isosphaerales</taxon>
        <taxon>Isosphaeraceae</taxon>
        <taxon>Isosphaera</taxon>
    </lineage>
</organism>
<dbReference type="STRING" id="575540.Isop_3719"/>
<dbReference type="SUPFAM" id="SSF48452">
    <property type="entry name" value="TPR-like"/>
    <property type="match status" value="1"/>
</dbReference>
<dbReference type="EMBL" id="CP002353">
    <property type="protein sequence ID" value="ADV64275.1"/>
    <property type="molecule type" value="Genomic_DNA"/>
</dbReference>
<name>E8QZZ9_ISOPI</name>
<dbReference type="Proteomes" id="UP000008631">
    <property type="component" value="Chromosome"/>
</dbReference>
<feature type="compositionally biased region" description="Polar residues" evidence="1">
    <location>
        <begin position="375"/>
        <end position="393"/>
    </location>
</feature>
<feature type="region of interest" description="Disordered" evidence="1">
    <location>
        <begin position="1"/>
        <end position="27"/>
    </location>
</feature>